<evidence type="ECO:0000256" key="3">
    <source>
        <dbReference type="ARBA" id="ARBA00012000"/>
    </source>
</evidence>
<dbReference type="Proteomes" id="UP000259030">
    <property type="component" value="Plasmid pDFI3"/>
</dbReference>
<evidence type="ECO:0000256" key="6">
    <source>
        <dbReference type="ARBA" id="ARBA00023015"/>
    </source>
</evidence>
<dbReference type="KEGG" id="dfc:DFI_19300"/>
<dbReference type="CDD" id="cd00056">
    <property type="entry name" value="ENDO3c"/>
    <property type="match status" value="1"/>
</dbReference>
<dbReference type="GO" id="GO:0008725">
    <property type="term" value="F:DNA-3-methyladenine glycosylase activity"/>
    <property type="evidence" value="ECO:0007669"/>
    <property type="project" value="TreeGrafter"/>
</dbReference>
<evidence type="ECO:0000256" key="2">
    <source>
        <dbReference type="ARBA" id="ARBA00001947"/>
    </source>
</evidence>
<keyword evidence="5" id="KW-0227">DNA damage</keyword>
<evidence type="ECO:0000256" key="8">
    <source>
        <dbReference type="ARBA" id="ARBA00023163"/>
    </source>
</evidence>
<dbReference type="PROSITE" id="PS01124">
    <property type="entry name" value="HTH_ARAC_FAMILY_2"/>
    <property type="match status" value="1"/>
</dbReference>
<dbReference type="Gene3D" id="1.10.10.60">
    <property type="entry name" value="Homeodomain-like"/>
    <property type="match status" value="2"/>
</dbReference>
<dbReference type="GO" id="GO:0043565">
    <property type="term" value="F:sequence-specific DNA binding"/>
    <property type="evidence" value="ECO:0007669"/>
    <property type="project" value="InterPro"/>
</dbReference>
<dbReference type="GO" id="GO:0003700">
    <property type="term" value="F:DNA-binding transcription factor activity"/>
    <property type="evidence" value="ECO:0007669"/>
    <property type="project" value="InterPro"/>
</dbReference>
<keyword evidence="13" id="KW-1185">Reference proteome</keyword>
<keyword evidence="7" id="KW-0010">Activator</keyword>
<keyword evidence="4" id="KW-0808">Transferase</keyword>
<evidence type="ECO:0000256" key="1">
    <source>
        <dbReference type="ARBA" id="ARBA00000086"/>
    </source>
</evidence>
<evidence type="ECO:0000313" key="13">
    <source>
        <dbReference type="Proteomes" id="UP000259030"/>
    </source>
</evidence>
<evidence type="ECO:0000256" key="9">
    <source>
        <dbReference type="ARBA" id="ARBA00023204"/>
    </source>
</evidence>
<dbReference type="GO" id="GO:0032131">
    <property type="term" value="F:alkylated DNA binding"/>
    <property type="evidence" value="ECO:0007669"/>
    <property type="project" value="TreeGrafter"/>
</dbReference>
<dbReference type="Pfam" id="PF02805">
    <property type="entry name" value="Ada_Zn_binding"/>
    <property type="match status" value="1"/>
</dbReference>
<dbReference type="GO" id="GO:0008270">
    <property type="term" value="F:zinc ion binding"/>
    <property type="evidence" value="ECO:0007669"/>
    <property type="project" value="InterPro"/>
</dbReference>
<dbReference type="Pfam" id="PF00730">
    <property type="entry name" value="HhH-GPD"/>
    <property type="match status" value="1"/>
</dbReference>
<dbReference type="Pfam" id="PF12833">
    <property type="entry name" value="HTH_18"/>
    <property type="match status" value="1"/>
</dbReference>
<dbReference type="SUPFAM" id="SSF48150">
    <property type="entry name" value="DNA-glycosylase"/>
    <property type="match status" value="1"/>
</dbReference>
<dbReference type="PANTHER" id="PTHR43003">
    <property type="entry name" value="DNA-3-METHYLADENINE GLYCOSYLASE"/>
    <property type="match status" value="1"/>
</dbReference>
<dbReference type="InterPro" id="IPR018060">
    <property type="entry name" value="HTH_AraC"/>
</dbReference>
<protein>
    <recommendedName>
        <fullName evidence="3">DNA-3-methyladenine glycosylase II</fullName>
        <ecNumber evidence="3">3.2.2.21</ecNumber>
    </recommendedName>
</protein>
<gene>
    <name evidence="12" type="ORF">DFI_19300</name>
</gene>
<keyword evidence="9" id="KW-0234">DNA repair</keyword>
<dbReference type="InterPro" id="IPR035451">
    <property type="entry name" value="Ada-like_dom_sf"/>
</dbReference>
<dbReference type="SUPFAM" id="SSF57884">
    <property type="entry name" value="Ada DNA repair protein, N-terminal domain (N-Ada 10)"/>
    <property type="match status" value="1"/>
</dbReference>
<keyword evidence="8" id="KW-0804">Transcription</keyword>
<sequence length="521" mass="57330">MNPVDLHPPRWDNHGMSAPLHRELMLDRMLAADRAYDGRFITGVVSTGIYCLPSCRARKPKPENVVFHFTPGQARAAGLRACLRCRPDDFYADVHRDEARVEALMALIDASPAAVRNVRDLARLADVSPSKLHDLFRMHLHTTPVEWLARQRVAHAQRLLMTTARTAAEIAFDVGFESLSAFGEQFRRWSALTPHAYRRLPHTQAIRLTLPPGYPTAALLRDLGRDPASLTDRVDGQRYTAAVRLTSGAVVIQVDFTPGTATCTVLSPQSLEGLNWAELHGMLLRRLGLTTDPSRFEAHVTAASDLAPLLSGGHGLRTPLIADLFDGLLWAIVGQQVNFPFACTLRRRITERAGELVMDGLFAPPTPDAVLALTDADLVGLGLTRARAGYLRHAARQVVDGQLPLTALATGTATRAERTLLAQNGIGPWSAHYVMLRVFGFQDCVPLGDTALATALQRHFALPSRPDRAQTTELMARFAPYRSLATLHFWRHFQSTKETSHDHVPPARLHPRPSLPVAASG</sequence>
<accession>A0A221T3C6</accession>
<dbReference type="Gene3D" id="1.10.340.30">
    <property type="entry name" value="Hypothetical protein, domain 2"/>
    <property type="match status" value="1"/>
</dbReference>
<name>A0A221T3C6_9DEIO</name>
<keyword evidence="12" id="KW-0614">Plasmid</keyword>
<dbReference type="InterPro" id="IPR004026">
    <property type="entry name" value="Ada_DNA_repair_Zn-bd"/>
</dbReference>
<dbReference type="Gene3D" id="3.40.10.10">
    <property type="entry name" value="DNA Methylphosphotriester Repair Domain"/>
    <property type="match status" value="1"/>
</dbReference>
<dbReference type="Gene3D" id="1.10.1670.40">
    <property type="match status" value="1"/>
</dbReference>
<feature type="region of interest" description="Disordered" evidence="10">
    <location>
        <begin position="500"/>
        <end position="521"/>
    </location>
</feature>
<dbReference type="EC" id="3.2.2.21" evidence="3"/>
<organism evidence="12 13">
    <name type="scientific">Deinococcus ficus</name>
    <dbReference type="NCBI Taxonomy" id="317577"/>
    <lineage>
        <taxon>Bacteria</taxon>
        <taxon>Thermotogati</taxon>
        <taxon>Deinococcota</taxon>
        <taxon>Deinococci</taxon>
        <taxon>Deinococcales</taxon>
        <taxon>Deinococcaceae</taxon>
        <taxon>Deinococcus</taxon>
    </lineage>
</organism>
<dbReference type="GO" id="GO:0032259">
    <property type="term" value="P:methylation"/>
    <property type="evidence" value="ECO:0007669"/>
    <property type="project" value="UniProtKB-KW"/>
</dbReference>
<dbReference type="SMART" id="SM00342">
    <property type="entry name" value="HTH_ARAC"/>
    <property type="match status" value="1"/>
</dbReference>
<evidence type="ECO:0000313" key="12">
    <source>
        <dbReference type="EMBL" id="ASN83346.1"/>
    </source>
</evidence>
<dbReference type="GO" id="GO:0006285">
    <property type="term" value="P:base-excision repair, AP site formation"/>
    <property type="evidence" value="ECO:0007669"/>
    <property type="project" value="TreeGrafter"/>
</dbReference>
<dbReference type="GO" id="GO:0005737">
    <property type="term" value="C:cytoplasm"/>
    <property type="evidence" value="ECO:0007669"/>
    <property type="project" value="TreeGrafter"/>
</dbReference>
<keyword evidence="4" id="KW-0489">Methyltransferase</keyword>
<feature type="domain" description="HTH araC/xylS-type" evidence="11">
    <location>
        <begin position="102"/>
        <end position="200"/>
    </location>
</feature>
<geneLocation type="plasmid" evidence="13">
    <name>pdfi3</name>
</geneLocation>
<evidence type="ECO:0000256" key="5">
    <source>
        <dbReference type="ARBA" id="ARBA00022763"/>
    </source>
</evidence>
<dbReference type="SMART" id="SM01009">
    <property type="entry name" value="AlkA_N"/>
    <property type="match status" value="1"/>
</dbReference>
<keyword evidence="6" id="KW-0805">Transcription regulation</keyword>
<reference evidence="12 13" key="1">
    <citation type="submission" date="2017-05" db="EMBL/GenBank/DDBJ databases">
        <title>The complete genome sequence of Deinococcus ficus isolated from the rhizosphere of the Ficus religiosa L. in Taiwan.</title>
        <authorList>
            <person name="Wu K.-M."/>
            <person name="Liao T.-L."/>
            <person name="Liu Y.-M."/>
            <person name="Young C.-C."/>
            <person name="Tsai S.-F."/>
        </authorList>
    </citation>
    <scope>NUCLEOTIDE SEQUENCE [LARGE SCALE GENOMIC DNA]</scope>
    <source>
        <strain evidence="12 13">CC-FR2-10</strain>
        <plasmid evidence="13">pdfi3</plasmid>
    </source>
</reference>
<dbReference type="GO" id="GO:0008168">
    <property type="term" value="F:methyltransferase activity"/>
    <property type="evidence" value="ECO:0007669"/>
    <property type="project" value="UniProtKB-KW"/>
</dbReference>
<dbReference type="InterPro" id="IPR010316">
    <property type="entry name" value="AlkA_N"/>
</dbReference>
<dbReference type="SMART" id="SM00478">
    <property type="entry name" value="ENDO3c"/>
    <property type="match status" value="1"/>
</dbReference>
<dbReference type="GO" id="GO:0032993">
    <property type="term" value="C:protein-DNA complex"/>
    <property type="evidence" value="ECO:0007669"/>
    <property type="project" value="TreeGrafter"/>
</dbReference>
<dbReference type="GO" id="GO:0006307">
    <property type="term" value="P:DNA alkylation repair"/>
    <property type="evidence" value="ECO:0007669"/>
    <property type="project" value="TreeGrafter"/>
</dbReference>
<evidence type="ECO:0000256" key="4">
    <source>
        <dbReference type="ARBA" id="ARBA00022603"/>
    </source>
</evidence>
<dbReference type="InterPro" id="IPR003265">
    <property type="entry name" value="HhH-GPD_domain"/>
</dbReference>
<dbReference type="EMBL" id="CP021084">
    <property type="protein sequence ID" value="ASN83346.1"/>
    <property type="molecule type" value="Genomic_DNA"/>
</dbReference>
<evidence type="ECO:0000259" key="11">
    <source>
        <dbReference type="PROSITE" id="PS01124"/>
    </source>
</evidence>
<comment type="cofactor">
    <cofactor evidence="2">
        <name>Zn(2+)</name>
        <dbReference type="ChEBI" id="CHEBI:29105"/>
    </cofactor>
</comment>
<evidence type="ECO:0000256" key="10">
    <source>
        <dbReference type="SAM" id="MobiDB-lite"/>
    </source>
</evidence>
<evidence type="ECO:0000256" key="7">
    <source>
        <dbReference type="ARBA" id="ARBA00023159"/>
    </source>
</evidence>
<dbReference type="GO" id="GO:0043916">
    <property type="term" value="F:DNA-7-methylguanine glycosylase activity"/>
    <property type="evidence" value="ECO:0007669"/>
    <property type="project" value="TreeGrafter"/>
</dbReference>
<dbReference type="InterPro" id="IPR051912">
    <property type="entry name" value="Alkylbase_DNA_Glycosylase/TA"/>
</dbReference>
<dbReference type="InterPro" id="IPR009057">
    <property type="entry name" value="Homeodomain-like_sf"/>
</dbReference>
<dbReference type="SUPFAM" id="SSF46689">
    <property type="entry name" value="Homeodomain-like"/>
    <property type="match status" value="1"/>
</dbReference>
<dbReference type="InterPro" id="IPR011257">
    <property type="entry name" value="DNA_glycosylase"/>
</dbReference>
<comment type="catalytic activity">
    <reaction evidence="1">
        <text>Hydrolysis of alkylated DNA, releasing 3-methyladenine, 3-methylguanine, 7-methylguanine and 7-methyladenine.</text>
        <dbReference type="EC" id="3.2.2.21"/>
    </reaction>
</comment>
<proteinExistence type="predicted"/>
<dbReference type="PANTHER" id="PTHR43003:SF5">
    <property type="entry name" value="DNA-3-METHYLADENINE GLYCOSYLASE"/>
    <property type="match status" value="1"/>
</dbReference>
<dbReference type="AlphaFoldDB" id="A0A221T3C6"/>